<dbReference type="Pfam" id="PF00903">
    <property type="entry name" value="Glyoxalase"/>
    <property type="match status" value="1"/>
</dbReference>
<evidence type="ECO:0000313" key="3">
    <source>
        <dbReference type="Proteomes" id="UP000193623"/>
    </source>
</evidence>
<organism evidence="2 3">
    <name type="scientific">Pseudooctadecabacter jejudonensis</name>
    <dbReference type="NCBI Taxonomy" id="1391910"/>
    <lineage>
        <taxon>Bacteria</taxon>
        <taxon>Pseudomonadati</taxon>
        <taxon>Pseudomonadota</taxon>
        <taxon>Alphaproteobacteria</taxon>
        <taxon>Rhodobacterales</taxon>
        <taxon>Paracoccaceae</taxon>
        <taxon>Pseudooctadecabacter</taxon>
    </lineage>
</organism>
<dbReference type="InterPro" id="IPR037523">
    <property type="entry name" value="VOC_core"/>
</dbReference>
<dbReference type="PANTHER" id="PTHR33993">
    <property type="entry name" value="GLYOXALASE-RELATED"/>
    <property type="match status" value="1"/>
</dbReference>
<evidence type="ECO:0000259" key="1">
    <source>
        <dbReference type="PROSITE" id="PS51819"/>
    </source>
</evidence>
<dbReference type="RefSeq" id="WP_200811268.1">
    <property type="nucleotide sequence ID" value="NZ_FWFT01000001.1"/>
</dbReference>
<dbReference type="PANTHER" id="PTHR33993:SF1">
    <property type="entry name" value="GLYOXALASE FAMILY PROTEIN"/>
    <property type="match status" value="1"/>
</dbReference>
<dbReference type="InterPro" id="IPR029068">
    <property type="entry name" value="Glyas_Bleomycin-R_OHBP_Dase"/>
</dbReference>
<protein>
    <submittedName>
        <fullName evidence="2">Glyoxalase-like domain protein</fullName>
    </submittedName>
</protein>
<dbReference type="Proteomes" id="UP000193623">
    <property type="component" value="Unassembled WGS sequence"/>
</dbReference>
<dbReference type="EMBL" id="FWFT01000001">
    <property type="protein sequence ID" value="SLN10881.1"/>
    <property type="molecule type" value="Genomic_DNA"/>
</dbReference>
<sequence>MTQPKAALNYVEVTSPKPEDTRAFMDAAFGWTFVDYGPDYTDIQGAGIGGGIERGALRAPLPVIETDDLEAMYTRVKQAGATITVEPFDFPGGRRFQFTEPGGTEMAVWITT</sequence>
<gene>
    <name evidence="2" type="ORF">PSJ8397_00060</name>
</gene>
<dbReference type="SUPFAM" id="SSF54593">
    <property type="entry name" value="Glyoxalase/Bleomycin resistance protein/Dihydroxybiphenyl dioxygenase"/>
    <property type="match status" value="1"/>
</dbReference>
<evidence type="ECO:0000313" key="2">
    <source>
        <dbReference type="EMBL" id="SLN10881.1"/>
    </source>
</evidence>
<dbReference type="PROSITE" id="PS51819">
    <property type="entry name" value="VOC"/>
    <property type="match status" value="1"/>
</dbReference>
<proteinExistence type="predicted"/>
<dbReference type="InterPro" id="IPR004360">
    <property type="entry name" value="Glyas_Fos-R_dOase_dom"/>
</dbReference>
<reference evidence="2 3" key="1">
    <citation type="submission" date="2017-03" db="EMBL/GenBank/DDBJ databases">
        <authorList>
            <person name="Afonso C.L."/>
            <person name="Miller P.J."/>
            <person name="Scott M.A."/>
            <person name="Spackman E."/>
            <person name="Goraichik I."/>
            <person name="Dimitrov K.M."/>
            <person name="Suarez D.L."/>
            <person name="Swayne D.E."/>
        </authorList>
    </citation>
    <scope>NUCLEOTIDE SEQUENCE [LARGE SCALE GENOMIC DNA]</scope>
    <source>
        <strain evidence="2 3">CECT 8397</strain>
    </source>
</reference>
<accession>A0A1Y5R7F4</accession>
<keyword evidence="3" id="KW-1185">Reference proteome</keyword>
<feature type="domain" description="VOC" evidence="1">
    <location>
        <begin position="7"/>
        <end position="111"/>
    </location>
</feature>
<dbReference type="AlphaFoldDB" id="A0A1Y5R7F4"/>
<dbReference type="Gene3D" id="3.10.180.10">
    <property type="entry name" value="2,3-Dihydroxybiphenyl 1,2-Dioxygenase, domain 1"/>
    <property type="match status" value="1"/>
</dbReference>
<name>A0A1Y5R7F4_9RHOB</name>
<dbReference type="InterPro" id="IPR052164">
    <property type="entry name" value="Anthracycline_SecMetBiosynth"/>
</dbReference>